<dbReference type="AlphaFoldDB" id="A0A096B131"/>
<reference evidence="2 3" key="1">
    <citation type="submission" date="2014-07" db="EMBL/GenBank/DDBJ databases">
        <authorList>
            <person name="McCorrison J."/>
            <person name="Sanka R."/>
            <person name="Torralba M."/>
            <person name="Gillis M."/>
            <person name="Haft D.H."/>
            <person name="Methe B."/>
            <person name="Sutton G."/>
            <person name="Nelson K.E."/>
        </authorList>
    </citation>
    <scope>NUCLEOTIDE SEQUENCE [LARGE SCALE GENOMIC DNA]</scope>
    <source>
        <strain evidence="2 3">DNF00058</strain>
    </source>
</reference>
<keyword evidence="3" id="KW-1185">Reference proteome</keyword>
<protein>
    <recommendedName>
        <fullName evidence="4">DUF4293 family protein</fullName>
    </recommendedName>
</protein>
<proteinExistence type="predicted"/>
<dbReference type="InterPro" id="IPR025635">
    <property type="entry name" value="DUF4293"/>
</dbReference>
<dbReference type="RefSeq" id="WP_008449279.1">
    <property type="nucleotide sequence ID" value="NZ_JRNU01000008.1"/>
</dbReference>
<evidence type="ECO:0000313" key="3">
    <source>
        <dbReference type="Proteomes" id="UP000029614"/>
    </source>
</evidence>
<evidence type="ECO:0008006" key="4">
    <source>
        <dbReference type="Google" id="ProtNLM"/>
    </source>
</evidence>
<evidence type="ECO:0000256" key="1">
    <source>
        <dbReference type="SAM" id="Phobius"/>
    </source>
</evidence>
<gene>
    <name evidence="2" type="ORF">HMPREF9302_02595</name>
</gene>
<feature type="transmembrane region" description="Helical" evidence="1">
    <location>
        <begin position="85"/>
        <end position="103"/>
    </location>
</feature>
<keyword evidence="1" id="KW-1133">Transmembrane helix</keyword>
<feature type="transmembrane region" description="Helical" evidence="1">
    <location>
        <begin position="115"/>
        <end position="132"/>
    </location>
</feature>
<keyword evidence="1" id="KW-0472">Membrane</keyword>
<accession>A0A096B131</accession>
<keyword evidence="1" id="KW-0812">Transmembrane</keyword>
<comment type="caution">
    <text evidence="2">The sequence shown here is derived from an EMBL/GenBank/DDBJ whole genome shotgun (WGS) entry which is preliminary data.</text>
</comment>
<dbReference type="Proteomes" id="UP000029614">
    <property type="component" value="Unassembled WGS sequence"/>
</dbReference>
<organism evidence="2 3">
    <name type="scientific">Prevotella amnii DNF00058</name>
    <dbReference type="NCBI Taxonomy" id="1401066"/>
    <lineage>
        <taxon>Bacteria</taxon>
        <taxon>Pseudomonadati</taxon>
        <taxon>Bacteroidota</taxon>
        <taxon>Bacteroidia</taxon>
        <taxon>Bacteroidales</taxon>
        <taxon>Prevotellaceae</taxon>
        <taxon>Prevotella</taxon>
    </lineage>
</organism>
<evidence type="ECO:0000313" key="2">
    <source>
        <dbReference type="EMBL" id="KGF52760.1"/>
    </source>
</evidence>
<sequence length="150" mass="17033">MIQRKQTIFLLLAIIAILACMAMPIAHIEAKAMAANQEVYNLWIQHSNGDKEYSVWALFGLLVISCPINLFAIFDFRNRKRQSRLCVFSMLLMLGWYIVYGVFSQMLTALGSFNVKFAACLPLISLILLFMARKAILADEALVRAADRIR</sequence>
<dbReference type="OrthoDB" id="594989at2"/>
<dbReference type="PROSITE" id="PS51257">
    <property type="entry name" value="PROKAR_LIPOPROTEIN"/>
    <property type="match status" value="1"/>
</dbReference>
<dbReference type="Pfam" id="PF14126">
    <property type="entry name" value="DUF4293"/>
    <property type="match status" value="1"/>
</dbReference>
<dbReference type="EMBL" id="JRNU01000008">
    <property type="protein sequence ID" value="KGF52760.1"/>
    <property type="molecule type" value="Genomic_DNA"/>
</dbReference>
<name>A0A096B131_9BACT</name>
<feature type="transmembrane region" description="Helical" evidence="1">
    <location>
        <begin position="54"/>
        <end position="73"/>
    </location>
</feature>